<comment type="caution">
    <text evidence="2">The sequence shown here is derived from an EMBL/GenBank/DDBJ whole genome shotgun (WGS) entry which is preliminary data.</text>
</comment>
<dbReference type="EMBL" id="CAICTM010002158">
    <property type="protein sequence ID" value="CAB9528158.1"/>
    <property type="molecule type" value="Genomic_DNA"/>
</dbReference>
<sequence>MLDRPIRKEAKVTSNLDWTLEDTVRFVPLRRREKSSLHKIRWKSNLLRSPACSPSVVQHSKNQTMMPNSIPKQPAGGNPSSTISLLALLFHGLRNLREGGAFSGAADNEEQPQRNGEDGTSSHPSPRRNNAPLSRASLQAIITETLNLLEEDLSDTDEESN</sequence>
<accession>A0A9N8HUT7</accession>
<reference evidence="2" key="1">
    <citation type="submission" date="2020-06" db="EMBL/GenBank/DDBJ databases">
        <authorList>
            <consortium name="Plant Systems Biology data submission"/>
        </authorList>
    </citation>
    <scope>NUCLEOTIDE SEQUENCE</scope>
    <source>
        <strain evidence="2">D6</strain>
    </source>
</reference>
<evidence type="ECO:0000256" key="1">
    <source>
        <dbReference type="SAM" id="MobiDB-lite"/>
    </source>
</evidence>
<keyword evidence="3" id="KW-1185">Reference proteome</keyword>
<name>A0A9N8HUT7_9STRA</name>
<evidence type="ECO:0000313" key="2">
    <source>
        <dbReference type="EMBL" id="CAB9528158.1"/>
    </source>
</evidence>
<feature type="compositionally biased region" description="Polar residues" evidence="1">
    <location>
        <begin position="118"/>
        <end position="137"/>
    </location>
</feature>
<gene>
    <name evidence="2" type="ORF">SEMRO_2160_G317071.1</name>
</gene>
<proteinExistence type="predicted"/>
<evidence type="ECO:0000313" key="3">
    <source>
        <dbReference type="Proteomes" id="UP001153069"/>
    </source>
</evidence>
<feature type="region of interest" description="Disordered" evidence="1">
    <location>
        <begin position="99"/>
        <end position="137"/>
    </location>
</feature>
<protein>
    <submittedName>
        <fullName evidence="2">Uncharacterized protein</fullName>
    </submittedName>
</protein>
<dbReference type="AlphaFoldDB" id="A0A9N8HUT7"/>
<organism evidence="2 3">
    <name type="scientific">Seminavis robusta</name>
    <dbReference type="NCBI Taxonomy" id="568900"/>
    <lineage>
        <taxon>Eukaryota</taxon>
        <taxon>Sar</taxon>
        <taxon>Stramenopiles</taxon>
        <taxon>Ochrophyta</taxon>
        <taxon>Bacillariophyta</taxon>
        <taxon>Bacillariophyceae</taxon>
        <taxon>Bacillariophycidae</taxon>
        <taxon>Naviculales</taxon>
        <taxon>Naviculaceae</taxon>
        <taxon>Seminavis</taxon>
    </lineage>
</organism>
<dbReference type="Proteomes" id="UP001153069">
    <property type="component" value="Unassembled WGS sequence"/>
</dbReference>